<proteinExistence type="inferred from homology"/>
<organism evidence="3 4">
    <name type="scientific">Candidatus Corynebacterium avicola</name>
    <dbReference type="NCBI Taxonomy" id="2838527"/>
    <lineage>
        <taxon>Bacteria</taxon>
        <taxon>Bacillati</taxon>
        <taxon>Actinomycetota</taxon>
        <taxon>Actinomycetes</taxon>
        <taxon>Mycobacteriales</taxon>
        <taxon>Corynebacteriaceae</taxon>
        <taxon>Corynebacterium</taxon>
    </lineage>
</organism>
<dbReference type="Gene3D" id="3.40.50.720">
    <property type="entry name" value="NAD(P)-binding Rossmann-like Domain"/>
    <property type="match status" value="1"/>
</dbReference>
<reference evidence="3" key="2">
    <citation type="submission" date="2021-04" db="EMBL/GenBank/DDBJ databases">
        <authorList>
            <person name="Gilroy R."/>
        </authorList>
    </citation>
    <scope>NUCLEOTIDE SEQUENCE</scope>
    <source>
        <strain evidence="3">CHK32-1732</strain>
    </source>
</reference>
<gene>
    <name evidence="3" type="ORF">H9870_13140</name>
</gene>
<dbReference type="InterPro" id="IPR020904">
    <property type="entry name" value="Sc_DH/Rdtase_CS"/>
</dbReference>
<dbReference type="FunFam" id="3.40.50.720:FF:000084">
    <property type="entry name" value="Short-chain dehydrogenase reductase"/>
    <property type="match status" value="1"/>
</dbReference>
<dbReference type="PRINTS" id="PR00080">
    <property type="entry name" value="SDRFAMILY"/>
</dbReference>
<sequence>MSRTALVTGASGGIGREIAIDLAGNGWTVVIASRNVDGLKETAERAKGTVHVRSLDQHNESEVEALAAELEESGLTPDALINNSGVAGPSKPLWEIDTDEWDDTVAVNLRGVFLCCKAFLPAMIARGSGSIVNIGSVTGKNPLVNRSPYAASKAALIGLTKTLASDAGPHGVRANLVSPGAVGGERLEWVVKSQAEATGRSPDEIRAEASSSSALKRFADPEEVAKAVRFLASDESSGVTGIDVTVSAGFVMN</sequence>
<dbReference type="PANTHER" id="PTHR42760">
    <property type="entry name" value="SHORT-CHAIN DEHYDROGENASES/REDUCTASES FAMILY MEMBER"/>
    <property type="match status" value="1"/>
</dbReference>
<dbReference type="CDD" id="cd05233">
    <property type="entry name" value="SDR_c"/>
    <property type="match status" value="1"/>
</dbReference>
<evidence type="ECO:0000256" key="1">
    <source>
        <dbReference type="ARBA" id="ARBA00006484"/>
    </source>
</evidence>
<dbReference type="SUPFAM" id="SSF51735">
    <property type="entry name" value="NAD(P)-binding Rossmann-fold domains"/>
    <property type="match status" value="1"/>
</dbReference>
<dbReference type="Proteomes" id="UP000824190">
    <property type="component" value="Unassembled WGS sequence"/>
</dbReference>
<protein>
    <submittedName>
        <fullName evidence="3">SDR family oxidoreductase</fullName>
    </submittedName>
</protein>
<dbReference type="Pfam" id="PF13561">
    <property type="entry name" value="adh_short_C2"/>
    <property type="match status" value="1"/>
</dbReference>
<evidence type="ECO:0000313" key="4">
    <source>
        <dbReference type="Proteomes" id="UP000824190"/>
    </source>
</evidence>
<evidence type="ECO:0000256" key="2">
    <source>
        <dbReference type="ARBA" id="ARBA00023002"/>
    </source>
</evidence>
<dbReference type="AlphaFoldDB" id="A0A9D1RTS5"/>
<dbReference type="InterPro" id="IPR036291">
    <property type="entry name" value="NAD(P)-bd_dom_sf"/>
</dbReference>
<dbReference type="EMBL" id="DXGC01000113">
    <property type="protein sequence ID" value="HIW92591.1"/>
    <property type="molecule type" value="Genomic_DNA"/>
</dbReference>
<keyword evidence="2" id="KW-0560">Oxidoreductase</keyword>
<dbReference type="InterPro" id="IPR002347">
    <property type="entry name" value="SDR_fam"/>
</dbReference>
<name>A0A9D1RTS5_9CORY</name>
<dbReference type="PRINTS" id="PR00081">
    <property type="entry name" value="GDHRDH"/>
</dbReference>
<reference evidence="3" key="1">
    <citation type="journal article" date="2021" name="PeerJ">
        <title>Extensive microbial diversity within the chicken gut microbiome revealed by metagenomics and culture.</title>
        <authorList>
            <person name="Gilroy R."/>
            <person name="Ravi A."/>
            <person name="Getino M."/>
            <person name="Pursley I."/>
            <person name="Horton D.L."/>
            <person name="Alikhan N.F."/>
            <person name="Baker D."/>
            <person name="Gharbi K."/>
            <person name="Hall N."/>
            <person name="Watson M."/>
            <person name="Adriaenssens E.M."/>
            <person name="Foster-Nyarko E."/>
            <person name="Jarju S."/>
            <person name="Secka A."/>
            <person name="Antonio M."/>
            <person name="Oren A."/>
            <person name="Chaudhuri R.R."/>
            <person name="La Ragione R."/>
            <person name="Hildebrand F."/>
            <person name="Pallen M.J."/>
        </authorList>
    </citation>
    <scope>NUCLEOTIDE SEQUENCE</scope>
    <source>
        <strain evidence="3">CHK32-1732</strain>
    </source>
</reference>
<comment type="caution">
    <text evidence="3">The sequence shown here is derived from an EMBL/GenBank/DDBJ whole genome shotgun (WGS) entry which is preliminary data.</text>
</comment>
<evidence type="ECO:0000313" key="3">
    <source>
        <dbReference type="EMBL" id="HIW92591.1"/>
    </source>
</evidence>
<dbReference type="GO" id="GO:0016616">
    <property type="term" value="F:oxidoreductase activity, acting on the CH-OH group of donors, NAD or NADP as acceptor"/>
    <property type="evidence" value="ECO:0007669"/>
    <property type="project" value="TreeGrafter"/>
</dbReference>
<comment type="similarity">
    <text evidence="1">Belongs to the short-chain dehydrogenases/reductases (SDR) family.</text>
</comment>
<dbReference type="PROSITE" id="PS00061">
    <property type="entry name" value="ADH_SHORT"/>
    <property type="match status" value="1"/>
</dbReference>
<accession>A0A9D1RTS5</accession>